<dbReference type="Proteomes" id="UP000245890">
    <property type="component" value="Unassembled WGS sequence"/>
</dbReference>
<evidence type="ECO:0000259" key="7">
    <source>
        <dbReference type="Pfam" id="PF04138"/>
    </source>
</evidence>
<dbReference type="InterPro" id="IPR051401">
    <property type="entry name" value="GtrA_CellWall_Glycosyl"/>
</dbReference>
<organism evidence="8 9">
    <name type="scientific">Sphingomonas pokkalii</name>
    <dbReference type="NCBI Taxonomy" id="2175090"/>
    <lineage>
        <taxon>Bacteria</taxon>
        <taxon>Pseudomonadati</taxon>
        <taxon>Pseudomonadota</taxon>
        <taxon>Alphaproteobacteria</taxon>
        <taxon>Sphingomonadales</taxon>
        <taxon>Sphingomonadaceae</taxon>
        <taxon>Sphingomonas</taxon>
    </lineage>
</organism>
<feature type="transmembrane region" description="Helical" evidence="6">
    <location>
        <begin position="74"/>
        <end position="94"/>
    </location>
</feature>
<proteinExistence type="inferred from homology"/>
<evidence type="ECO:0000256" key="1">
    <source>
        <dbReference type="ARBA" id="ARBA00004141"/>
    </source>
</evidence>
<reference evidence="8 9" key="1">
    <citation type="submission" date="2018-05" db="EMBL/GenBank/DDBJ databases">
        <title>Description of Sphingomonas pokkalii sp nov, isolated from the rhizosphere of saline tolerant pokkali rice and its draft genome analysis.</title>
        <authorList>
            <person name="Menon R."/>
            <person name="Kumari S."/>
            <person name="Rameshkumar N."/>
        </authorList>
    </citation>
    <scope>NUCLEOTIDE SEQUENCE [LARGE SCALE GENOMIC DNA]</scope>
    <source>
        <strain evidence="8 9">L3B27</strain>
    </source>
</reference>
<comment type="subcellular location">
    <subcellularLocation>
        <location evidence="1">Membrane</location>
        <topology evidence="1">Multi-pass membrane protein</topology>
    </subcellularLocation>
</comment>
<dbReference type="OrthoDB" id="9798374at2"/>
<keyword evidence="5 6" id="KW-0472">Membrane</keyword>
<evidence type="ECO:0000256" key="3">
    <source>
        <dbReference type="ARBA" id="ARBA00022692"/>
    </source>
</evidence>
<evidence type="ECO:0000256" key="5">
    <source>
        <dbReference type="ARBA" id="ARBA00023136"/>
    </source>
</evidence>
<dbReference type="EMBL" id="QENQ01000001">
    <property type="protein sequence ID" value="PVX30151.1"/>
    <property type="molecule type" value="Genomic_DNA"/>
</dbReference>
<dbReference type="AlphaFoldDB" id="A0A2U0SFS1"/>
<dbReference type="GO" id="GO:0005886">
    <property type="term" value="C:plasma membrane"/>
    <property type="evidence" value="ECO:0007669"/>
    <property type="project" value="TreeGrafter"/>
</dbReference>
<feature type="domain" description="GtrA/DPMS transmembrane" evidence="7">
    <location>
        <begin position="16"/>
        <end position="125"/>
    </location>
</feature>
<protein>
    <recommendedName>
        <fullName evidence="7">GtrA/DPMS transmembrane domain-containing protein</fullName>
    </recommendedName>
</protein>
<dbReference type="GO" id="GO:0000271">
    <property type="term" value="P:polysaccharide biosynthetic process"/>
    <property type="evidence" value="ECO:0007669"/>
    <property type="project" value="InterPro"/>
</dbReference>
<evidence type="ECO:0000256" key="6">
    <source>
        <dbReference type="SAM" id="Phobius"/>
    </source>
</evidence>
<dbReference type="Pfam" id="PF04138">
    <property type="entry name" value="GtrA_DPMS_TM"/>
    <property type="match status" value="1"/>
</dbReference>
<dbReference type="InterPro" id="IPR007267">
    <property type="entry name" value="GtrA_DPMS_TM"/>
</dbReference>
<comment type="caution">
    <text evidence="8">The sequence shown here is derived from an EMBL/GenBank/DDBJ whole genome shotgun (WGS) entry which is preliminary data.</text>
</comment>
<evidence type="ECO:0000313" key="8">
    <source>
        <dbReference type="EMBL" id="PVX30151.1"/>
    </source>
</evidence>
<dbReference type="RefSeq" id="WP_116469564.1">
    <property type="nucleotide sequence ID" value="NZ_QENQ01000001.1"/>
</dbReference>
<evidence type="ECO:0000256" key="2">
    <source>
        <dbReference type="ARBA" id="ARBA00009399"/>
    </source>
</evidence>
<keyword evidence="4 6" id="KW-1133">Transmembrane helix</keyword>
<gene>
    <name evidence="8" type="ORF">DD559_13085</name>
</gene>
<dbReference type="PANTHER" id="PTHR38459">
    <property type="entry name" value="PROPHAGE BACTOPRENOL-LINKED GLUCOSE TRANSLOCASE HOMOLOG"/>
    <property type="match status" value="1"/>
</dbReference>
<feature type="transmembrane region" description="Helical" evidence="6">
    <location>
        <begin position="100"/>
        <end position="120"/>
    </location>
</feature>
<evidence type="ECO:0000313" key="9">
    <source>
        <dbReference type="Proteomes" id="UP000245890"/>
    </source>
</evidence>
<dbReference type="PANTHER" id="PTHR38459:SF1">
    <property type="entry name" value="PROPHAGE BACTOPRENOL-LINKED GLUCOSE TRANSLOCASE HOMOLOG"/>
    <property type="match status" value="1"/>
</dbReference>
<comment type="similarity">
    <text evidence="2">Belongs to the GtrA family.</text>
</comment>
<sequence>MIARAITPSQLRELWRYYQAGIVNTAFGIGLYAALVWLGMDRYAAQLLSHLIGMAFNYLTYSRHVFKEAGPAKLRFVISYAVNYALSLGTLWLLSKVIQSPYAAGILAAFLVSIVNYFALKLLVFKASNA</sequence>
<name>A0A2U0SFS1_9SPHN</name>
<accession>A0A2U0SFS1</accession>
<feature type="transmembrane region" description="Helical" evidence="6">
    <location>
        <begin position="44"/>
        <end position="62"/>
    </location>
</feature>
<evidence type="ECO:0000256" key="4">
    <source>
        <dbReference type="ARBA" id="ARBA00022989"/>
    </source>
</evidence>
<keyword evidence="3 6" id="KW-0812">Transmembrane</keyword>
<feature type="transmembrane region" description="Helical" evidence="6">
    <location>
        <begin position="21"/>
        <end position="38"/>
    </location>
</feature>
<keyword evidence="9" id="KW-1185">Reference proteome</keyword>